<keyword evidence="1" id="KW-0472">Membrane</keyword>
<reference evidence="2" key="1">
    <citation type="submission" date="2020-05" db="EMBL/GenBank/DDBJ databases">
        <authorList>
            <person name="Chiriac C."/>
            <person name="Salcher M."/>
            <person name="Ghai R."/>
            <person name="Kavagutti S V."/>
        </authorList>
    </citation>
    <scope>NUCLEOTIDE SEQUENCE</scope>
</reference>
<proteinExistence type="predicted"/>
<protein>
    <submittedName>
        <fullName evidence="2">Uncharacterized protein</fullName>
    </submittedName>
</protein>
<accession>A0A6J5TAN4</accession>
<sequence>MIHLLTSKLTLPLIFAVIIAIGCFGIYQYGKQTEQQAVIVHQQATYVATRTKIDAAIKDHPTISANAALARLRDRQHK</sequence>
<feature type="transmembrane region" description="Helical" evidence="1">
    <location>
        <begin position="9"/>
        <end position="30"/>
    </location>
</feature>
<keyword evidence="1" id="KW-0812">Transmembrane</keyword>
<evidence type="ECO:0000313" key="2">
    <source>
        <dbReference type="EMBL" id="CAB4240534.1"/>
    </source>
</evidence>
<keyword evidence="1" id="KW-1133">Transmembrane helix</keyword>
<dbReference type="EMBL" id="LR797814">
    <property type="protein sequence ID" value="CAB4240534.1"/>
    <property type="molecule type" value="Genomic_DNA"/>
</dbReference>
<name>A0A6J5TAN4_9CAUD</name>
<organism evidence="2">
    <name type="scientific">uncultured Caudovirales phage</name>
    <dbReference type="NCBI Taxonomy" id="2100421"/>
    <lineage>
        <taxon>Viruses</taxon>
        <taxon>Duplodnaviria</taxon>
        <taxon>Heunggongvirae</taxon>
        <taxon>Uroviricota</taxon>
        <taxon>Caudoviricetes</taxon>
        <taxon>Peduoviridae</taxon>
        <taxon>Maltschvirus</taxon>
        <taxon>Maltschvirus maltsch</taxon>
    </lineage>
</organism>
<evidence type="ECO:0000256" key="1">
    <source>
        <dbReference type="SAM" id="Phobius"/>
    </source>
</evidence>
<gene>
    <name evidence="2" type="ORF">UFOVP3_31</name>
</gene>